<dbReference type="CDD" id="cd03018">
    <property type="entry name" value="PRX_AhpE_like"/>
    <property type="match status" value="1"/>
</dbReference>
<dbReference type="EC" id="1.11.1.29" evidence="10"/>
<evidence type="ECO:0000256" key="5">
    <source>
        <dbReference type="ARBA" id="ARBA00032824"/>
    </source>
</evidence>
<keyword evidence="4" id="KW-0676">Redox-active center</keyword>
<evidence type="ECO:0000256" key="14">
    <source>
        <dbReference type="SAM" id="MobiDB-lite"/>
    </source>
</evidence>
<dbReference type="InterPro" id="IPR036249">
    <property type="entry name" value="Thioredoxin-like_sf"/>
</dbReference>
<evidence type="ECO:0000256" key="11">
    <source>
        <dbReference type="ARBA" id="ARBA00068979"/>
    </source>
</evidence>
<dbReference type="PANTHER" id="PTHR43110:SF1">
    <property type="entry name" value="THIOL PEROXIDASE"/>
    <property type="match status" value="1"/>
</dbReference>
<comment type="caution">
    <text evidence="16">The sequence shown here is derived from an EMBL/GenBank/DDBJ whole genome shotgun (WGS) entry which is preliminary data.</text>
</comment>
<dbReference type="FunFam" id="3.40.30.10:FF:000118">
    <property type="entry name" value="Peroxiredoxin AhpE"/>
    <property type="match status" value="1"/>
</dbReference>
<evidence type="ECO:0000256" key="3">
    <source>
        <dbReference type="ARBA" id="ARBA00023002"/>
    </source>
</evidence>
<evidence type="ECO:0000256" key="8">
    <source>
        <dbReference type="ARBA" id="ARBA00060973"/>
    </source>
</evidence>
<protein>
    <recommendedName>
        <fullName evidence="11">Alkyl hydroperoxide reductase E</fullName>
        <ecNumber evidence="10">1.11.1.29</ecNumber>
    </recommendedName>
    <alternativeName>
        <fullName evidence="12">Mycoredoxin-dependent peroxiredoxin</fullName>
    </alternativeName>
    <alternativeName>
        <fullName evidence="13">Peroxiredoxin AhpE</fullName>
    </alternativeName>
    <alternativeName>
        <fullName evidence="5">Thioredoxin peroxidase</fullName>
    </alternativeName>
</protein>
<reference evidence="16 17" key="1">
    <citation type="submission" date="2019-05" db="EMBL/GenBank/DDBJ databases">
        <authorList>
            <person name="Lee S.D."/>
        </authorList>
    </citation>
    <scope>NUCLEOTIDE SEQUENCE [LARGE SCALE GENOMIC DNA]</scope>
    <source>
        <strain evidence="16 17">C5-26</strain>
    </source>
</reference>
<proteinExistence type="inferred from homology"/>
<dbReference type="Gene3D" id="3.40.30.10">
    <property type="entry name" value="Glutaredoxin"/>
    <property type="match status" value="1"/>
</dbReference>
<feature type="region of interest" description="Disordered" evidence="14">
    <location>
        <begin position="1"/>
        <end position="38"/>
    </location>
</feature>
<evidence type="ECO:0000256" key="2">
    <source>
        <dbReference type="ARBA" id="ARBA00022862"/>
    </source>
</evidence>
<evidence type="ECO:0000256" key="13">
    <source>
        <dbReference type="ARBA" id="ARBA00083736"/>
    </source>
</evidence>
<dbReference type="InterPro" id="IPR000866">
    <property type="entry name" value="AhpC/TSA"/>
</dbReference>
<dbReference type="OrthoDB" id="9812811at2"/>
<dbReference type="Pfam" id="PF00578">
    <property type="entry name" value="AhpC-TSA"/>
    <property type="match status" value="1"/>
</dbReference>
<reference evidence="16 17" key="2">
    <citation type="submission" date="2019-08" db="EMBL/GenBank/DDBJ databases">
        <title>Jejuicoccus antrihumi gen. nov., sp. nov., a new member of the family Dermacoccaceae isolated from a cave.</title>
        <authorList>
            <person name="Schumann P."/>
            <person name="Kim I.S."/>
        </authorList>
    </citation>
    <scope>NUCLEOTIDE SEQUENCE [LARGE SCALE GENOMIC DNA]</scope>
    <source>
        <strain evidence="16 17">C5-26</strain>
    </source>
</reference>
<comment type="function">
    <text evidence="7">Thiol-specific peroxidase that catalyzes the reduction of hydrogen peroxide and organic hydroperoxides to water and alcohols, respectively. Plays a role in cell protection against oxidative stress by detoxifying peroxides. May represent an important antioxidant defense against cytotoxic peroxides, especially peroxynitrite, which can be formed by activated macrophages during infection.</text>
</comment>
<dbReference type="GO" id="GO:0004601">
    <property type="term" value="F:peroxidase activity"/>
    <property type="evidence" value="ECO:0007669"/>
    <property type="project" value="UniProtKB-KW"/>
</dbReference>
<dbReference type="InterPro" id="IPR013766">
    <property type="entry name" value="Thioredoxin_domain"/>
</dbReference>
<evidence type="ECO:0000313" key="17">
    <source>
        <dbReference type="Proteomes" id="UP000320244"/>
    </source>
</evidence>
<dbReference type="PANTHER" id="PTHR43110">
    <property type="entry name" value="THIOL PEROXIDASE"/>
    <property type="match status" value="1"/>
</dbReference>
<dbReference type="InterPro" id="IPR050455">
    <property type="entry name" value="Tpx_Peroxidase_subfamily"/>
</dbReference>
<feature type="domain" description="Thioredoxin" evidence="15">
    <location>
        <begin position="71"/>
        <end position="222"/>
    </location>
</feature>
<dbReference type="SUPFAM" id="SSF52833">
    <property type="entry name" value="Thioredoxin-like"/>
    <property type="match status" value="1"/>
</dbReference>
<feature type="compositionally biased region" description="Low complexity" evidence="14">
    <location>
        <begin position="1"/>
        <end position="12"/>
    </location>
</feature>
<dbReference type="EMBL" id="VCQV01000012">
    <property type="protein sequence ID" value="TWP36337.1"/>
    <property type="molecule type" value="Genomic_DNA"/>
</dbReference>
<evidence type="ECO:0000256" key="12">
    <source>
        <dbReference type="ARBA" id="ARBA00082991"/>
    </source>
</evidence>
<keyword evidence="17" id="KW-1185">Reference proteome</keyword>
<name>A0A563E1E5_9MICO</name>
<sequence length="222" mass="24650">MPAISPRPLRLPASRRPRRPRQARTGSRPSSSRAAFRSSDERIPTKFYARTLAPILRGGPGEKIPVNATAVRVGDAAPDLVLKDQFGQDTSLRETSGARAALLVFYPFAFSRICTEELTQINEHLDAFQNDSVQVLCVSCDPMFTLRAWSQAQGFGFPLLSDFWPHGRVSRAYGVFDDRSGMAARGTFLVDRAGAVRWRLVNGPGEARDFAVIRDEVSRRVE</sequence>
<accession>A0A563E1E5</accession>
<evidence type="ECO:0000256" key="9">
    <source>
        <dbReference type="ARBA" id="ARBA00065226"/>
    </source>
</evidence>
<dbReference type="PROSITE" id="PS51352">
    <property type="entry name" value="THIOREDOXIN_2"/>
    <property type="match status" value="1"/>
</dbReference>
<evidence type="ECO:0000256" key="4">
    <source>
        <dbReference type="ARBA" id="ARBA00023284"/>
    </source>
</evidence>
<evidence type="ECO:0000256" key="1">
    <source>
        <dbReference type="ARBA" id="ARBA00022559"/>
    </source>
</evidence>
<keyword evidence="1" id="KW-0575">Peroxidase</keyword>
<dbReference type="AlphaFoldDB" id="A0A563E1E5"/>
<evidence type="ECO:0000313" key="16">
    <source>
        <dbReference type="EMBL" id="TWP36337.1"/>
    </source>
</evidence>
<comment type="subunit">
    <text evidence="9">Homodimer. Forms both dimers and octamers; a tightly-associated dimer and a ring-like octamer.</text>
</comment>
<feature type="compositionally biased region" description="Low complexity" evidence="14">
    <location>
        <begin position="23"/>
        <end position="37"/>
    </location>
</feature>
<evidence type="ECO:0000259" key="15">
    <source>
        <dbReference type="PROSITE" id="PS51352"/>
    </source>
</evidence>
<gene>
    <name evidence="16" type="ORF">FGL98_10245</name>
</gene>
<keyword evidence="2" id="KW-0049">Antioxidant</keyword>
<feature type="compositionally biased region" description="Basic residues" evidence="14">
    <location>
        <begin position="13"/>
        <end position="22"/>
    </location>
</feature>
<dbReference type="Proteomes" id="UP000320244">
    <property type="component" value="Unassembled WGS sequence"/>
</dbReference>
<organism evidence="16 17">
    <name type="scientific">Leekyejoonella antrihumi</name>
    <dbReference type="NCBI Taxonomy" id="1660198"/>
    <lineage>
        <taxon>Bacteria</taxon>
        <taxon>Bacillati</taxon>
        <taxon>Actinomycetota</taxon>
        <taxon>Actinomycetes</taxon>
        <taxon>Micrococcales</taxon>
        <taxon>Dermacoccaceae</taxon>
        <taxon>Leekyejoonella</taxon>
    </lineage>
</organism>
<comment type="similarity">
    <text evidence="8">Belongs to the peroxiredoxin family. AhpE subfamily.</text>
</comment>
<keyword evidence="3" id="KW-0560">Oxidoreductase</keyword>
<evidence type="ECO:0000256" key="10">
    <source>
        <dbReference type="ARBA" id="ARBA00067009"/>
    </source>
</evidence>
<evidence type="ECO:0000256" key="7">
    <source>
        <dbReference type="ARBA" id="ARBA00056930"/>
    </source>
</evidence>
<comment type="catalytic activity">
    <reaction evidence="6">
        <text>[mycoredoxin]-L-dithiol + a hydroperoxide = [mycoredoxin]-L-disulfide + an alcohol + H2O</text>
        <dbReference type="Rhea" id="RHEA:62640"/>
        <dbReference type="Rhea" id="RHEA-COMP:16137"/>
        <dbReference type="Rhea" id="RHEA-COMP:16138"/>
        <dbReference type="ChEBI" id="CHEBI:15377"/>
        <dbReference type="ChEBI" id="CHEBI:29950"/>
        <dbReference type="ChEBI" id="CHEBI:30879"/>
        <dbReference type="ChEBI" id="CHEBI:35924"/>
        <dbReference type="ChEBI" id="CHEBI:50058"/>
        <dbReference type="EC" id="1.11.1.29"/>
    </reaction>
</comment>
<evidence type="ECO:0000256" key="6">
    <source>
        <dbReference type="ARBA" id="ARBA00052774"/>
    </source>
</evidence>